<feature type="signal peptide" evidence="4">
    <location>
        <begin position="1"/>
        <end position="18"/>
    </location>
</feature>
<dbReference type="EMBL" id="QFNN01000079">
    <property type="protein sequence ID" value="PZO88861.1"/>
    <property type="molecule type" value="Genomic_DNA"/>
</dbReference>
<evidence type="ECO:0000256" key="3">
    <source>
        <dbReference type="ARBA" id="ARBA00022729"/>
    </source>
</evidence>
<comment type="similarity">
    <text evidence="1">Belongs to the transglycosylase Slt family.</text>
</comment>
<dbReference type="CDD" id="cd13401">
    <property type="entry name" value="Slt70-like"/>
    <property type="match status" value="1"/>
</dbReference>
<dbReference type="AlphaFoldDB" id="A0A2W5C0Q0"/>
<dbReference type="PANTHER" id="PTHR37423:SF2">
    <property type="entry name" value="MEMBRANE-BOUND LYTIC MUREIN TRANSGLYCOSYLASE C"/>
    <property type="match status" value="1"/>
</dbReference>
<comment type="caution">
    <text evidence="6">The sequence shown here is derived from an EMBL/GenBank/DDBJ whole genome shotgun (WGS) entry which is preliminary data.</text>
</comment>
<organism evidence="6 7">
    <name type="scientific">Sphingomonas sanxanigenens</name>
    <dbReference type="NCBI Taxonomy" id="397260"/>
    <lineage>
        <taxon>Bacteria</taxon>
        <taxon>Pseudomonadati</taxon>
        <taxon>Pseudomonadota</taxon>
        <taxon>Alphaproteobacteria</taxon>
        <taxon>Sphingomonadales</taxon>
        <taxon>Sphingomonadaceae</taxon>
        <taxon>Sphingomonas</taxon>
    </lineage>
</organism>
<proteinExistence type="inferred from homology"/>
<dbReference type="Proteomes" id="UP000249066">
    <property type="component" value="Unassembled WGS sequence"/>
</dbReference>
<keyword evidence="3 4" id="KW-0732">Signal</keyword>
<dbReference type="SUPFAM" id="SSF48435">
    <property type="entry name" value="Bacterial muramidases"/>
    <property type="match status" value="1"/>
</dbReference>
<dbReference type="SUPFAM" id="SSF53955">
    <property type="entry name" value="Lysozyme-like"/>
    <property type="match status" value="1"/>
</dbReference>
<dbReference type="InterPro" id="IPR023346">
    <property type="entry name" value="Lysozyme-like_dom_sf"/>
</dbReference>
<dbReference type="Gene3D" id="1.25.20.10">
    <property type="entry name" value="Bacterial muramidases"/>
    <property type="match status" value="1"/>
</dbReference>
<gene>
    <name evidence="6" type="ORF">DI623_11805</name>
</gene>
<dbReference type="GO" id="GO:0004553">
    <property type="term" value="F:hydrolase activity, hydrolyzing O-glycosyl compounds"/>
    <property type="evidence" value="ECO:0007669"/>
    <property type="project" value="InterPro"/>
</dbReference>
<dbReference type="PANTHER" id="PTHR37423">
    <property type="entry name" value="SOLUBLE LYTIC MUREIN TRANSGLYCOSYLASE-RELATED"/>
    <property type="match status" value="1"/>
</dbReference>
<comment type="similarity">
    <text evidence="2">Belongs to the virb1 family.</text>
</comment>
<dbReference type="Gene3D" id="1.10.530.10">
    <property type="match status" value="1"/>
</dbReference>
<feature type="chain" id="PRO_5015921059" evidence="4">
    <location>
        <begin position="19"/>
        <end position="598"/>
    </location>
</feature>
<evidence type="ECO:0000256" key="4">
    <source>
        <dbReference type="SAM" id="SignalP"/>
    </source>
</evidence>
<protein>
    <submittedName>
        <fullName evidence="6">Lytic transglycosylase</fullName>
    </submittedName>
</protein>
<evidence type="ECO:0000256" key="2">
    <source>
        <dbReference type="ARBA" id="ARBA00009387"/>
    </source>
</evidence>
<sequence>MKLLVALALAGCAMPAFAASTGAVQSAPDAFTPAHKKAPLVLNDADRASYRAIFAAIHAGRWAEAQSLLAAMPEGVLHQTALGELYTAKGSPRVALDPLLAWLAKSPELPEAQQIAALATRRGAGDLPFIPTEQRLQWLGSQPLRGRAATIKVDPVGVALSARILPLIKADAPADAEKLIEEAAASLSPEALTEWQQRVAWSYYITGNDADARRLADKARAGIGEWAVHADWIAGLAAWRQQDYVAALGAFEAVSRRGEDEEMQAAGNYWAARADMAGGHPERIENRLRAAARNPETFYGQLAQQTLGITAAPALQPDILAADWEKLSTHPGVRAAVALSEIGERNLAADAIRHQARIGDAREHEMLVRLVGRMNMPDLQIWLAHNGPAGTRLQASARYPAPDWTPVGGWRVDKSLVFAHALQESRFRPDVVSPAGAYGVMQVLPTTAQLIARRRGETVDRAQLANPQTNIAFGQAYLEQLRDYGATGGLLPKVIAAYNCGPQPVGEWNARGFDKGDPLLYIESIPYWETRGYVTIVMRNYWMYQQNAGDDSPSRKALAEGLWPRFPGLPGATAVRMERPTGPAVAAAATAMRTASAQ</sequence>
<evidence type="ECO:0000259" key="5">
    <source>
        <dbReference type="Pfam" id="PF01464"/>
    </source>
</evidence>
<evidence type="ECO:0000256" key="1">
    <source>
        <dbReference type="ARBA" id="ARBA00007734"/>
    </source>
</evidence>
<evidence type="ECO:0000313" key="7">
    <source>
        <dbReference type="Proteomes" id="UP000249066"/>
    </source>
</evidence>
<dbReference type="InterPro" id="IPR008939">
    <property type="entry name" value="Lytic_TGlycosylase_superhlx_U"/>
</dbReference>
<dbReference type="GO" id="GO:0042597">
    <property type="term" value="C:periplasmic space"/>
    <property type="evidence" value="ECO:0007669"/>
    <property type="project" value="InterPro"/>
</dbReference>
<name>A0A2W5C0Q0_9SPHN</name>
<reference evidence="6 7" key="1">
    <citation type="submission" date="2017-08" db="EMBL/GenBank/DDBJ databases">
        <title>Infants hospitalized years apart are colonized by the same room-sourced microbial strains.</title>
        <authorList>
            <person name="Brooks B."/>
            <person name="Olm M.R."/>
            <person name="Firek B.A."/>
            <person name="Baker R."/>
            <person name="Thomas B.C."/>
            <person name="Morowitz M.J."/>
            <person name="Banfield J.F."/>
        </authorList>
    </citation>
    <scope>NUCLEOTIDE SEQUENCE [LARGE SCALE GENOMIC DNA]</scope>
    <source>
        <strain evidence="6">S2_018_000_R2_101</strain>
    </source>
</reference>
<evidence type="ECO:0000313" key="6">
    <source>
        <dbReference type="EMBL" id="PZO88861.1"/>
    </source>
</evidence>
<accession>A0A2W5C0Q0</accession>
<dbReference type="InterPro" id="IPR008258">
    <property type="entry name" value="Transglycosylase_SLT_dom_1"/>
</dbReference>
<feature type="domain" description="Transglycosylase SLT" evidence="5">
    <location>
        <begin position="410"/>
        <end position="515"/>
    </location>
</feature>
<dbReference type="Pfam" id="PF01464">
    <property type="entry name" value="SLT"/>
    <property type="match status" value="1"/>
</dbReference>